<evidence type="ECO:0000256" key="1">
    <source>
        <dbReference type="ARBA" id="ARBA00001946"/>
    </source>
</evidence>
<dbReference type="PANTHER" id="PTHR32308">
    <property type="entry name" value="LYASE BETA SUBUNIT, PUTATIVE (AFU_ORTHOLOGUE AFUA_4G13030)-RELATED"/>
    <property type="match status" value="1"/>
</dbReference>
<protein>
    <submittedName>
        <fullName evidence="7">Citrate lyase subunit beta/citryl-CoA lyase</fullName>
    </submittedName>
</protein>
<comment type="caution">
    <text evidence="7">The sequence shown here is derived from an EMBL/GenBank/DDBJ whole genome shotgun (WGS) entry which is preliminary data.</text>
</comment>
<proteinExistence type="predicted"/>
<sequence length="293" mass="31223">MTPPARSFLYVPGHHEDRLRKAVAGDTDAVILDLEDAVPAADKDRARQAVRALLADLPPGRSVWVRVNGEPDLVEEDVAAVASPALTGIWVPKAEPGPLRRVADLLTAVEHRHHLAPGGIAVVPLIETALGVLRVEQVCAAPRVTRLGIGEADLAGELRLRPDDRRSELHGIRLQVVLASAAAGLNAPVGPVETDVHDTQRLAETTNLLLRQGFRARTALHPRQVATINAVFTPTPAEVAEAAALVRDFTDHAAVDRAGRFVDPAVLRAAHEVLARADASATPAGRRNPAPDR</sequence>
<dbReference type="PANTHER" id="PTHR32308:SF10">
    <property type="entry name" value="CITRATE LYASE SUBUNIT BETA"/>
    <property type="match status" value="1"/>
</dbReference>
<evidence type="ECO:0000256" key="4">
    <source>
        <dbReference type="PIRSR" id="PIRSR015582-1"/>
    </source>
</evidence>
<dbReference type="InterPro" id="IPR015813">
    <property type="entry name" value="Pyrv/PenolPyrv_kinase-like_dom"/>
</dbReference>
<evidence type="ECO:0000256" key="2">
    <source>
        <dbReference type="ARBA" id="ARBA00022723"/>
    </source>
</evidence>
<evidence type="ECO:0000256" key="3">
    <source>
        <dbReference type="ARBA" id="ARBA00022842"/>
    </source>
</evidence>
<gene>
    <name evidence="7" type="ORF">EDD40_0196</name>
</gene>
<dbReference type="InterPro" id="IPR011206">
    <property type="entry name" value="Citrate_lyase_beta/mcl1/mcl2"/>
</dbReference>
<dbReference type="SUPFAM" id="SSF51621">
    <property type="entry name" value="Phosphoenolpyruvate/pyruvate domain"/>
    <property type="match status" value="1"/>
</dbReference>
<feature type="binding site" evidence="4">
    <location>
        <position position="66"/>
    </location>
    <ligand>
        <name>substrate</name>
    </ligand>
</feature>
<dbReference type="Pfam" id="PF03328">
    <property type="entry name" value="HpcH_HpaI"/>
    <property type="match status" value="1"/>
</dbReference>
<dbReference type="RefSeq" id="WP_123741204.1">
    <property type="nucleotide sequence ID" value="NZ_RJKM01000001.1"/>
</dbReference>
<dbReference type="OrthoDB" id="4322898at2"/>
<feature type="binding site" evidence="5">
    <location>
        <position position="127"/>
    </location>
    <ligand>
        <name>Mg(2+)</name>
        <dbReference type="ChEBI" id="CHEBI:18420"/>
    </ligand>
</feature>
<reference evidence="7 8" key="1">
    <citation type="submission" date="2018-11" db="EMBL/GenBank/DDBJ databases">
        <title>Sequencing the genomes of 1000 actinobacteria strains.</title>
        <authorList>
            <person name="Klenk H.-P."/>
        </authorList>
    </citation>
    <scope>NUCLEOTIDE SEQUENCE [LARGE SCALE GENOMIC DNA]</scope>
    <source>
        <strain evidence="7 8">DSM 44231</strain>
    </source>
</reference>
<feature type="binding site" evidence="5">
    <location>
        <position position="153"/>
    </location>
    <ligand>
        <name>Mg(2+)</name>
        <dbReference type="ChEBI" id="CHEBI:18420"/>
    </ligand>
</feature>
<dbReference type="InterPro" id="IPR005000">
    <property type="entry name" value="Aldolase/citrate-lyase_domain"/>
</dbReference>
<keyword evidence="3 5" id="KW-0460">Magnesium</keyword>
<name>A0A3N1GXC5_9PSEU</name>
<feature type="domain" description="HpcH/HpaI aldolase/citrate lyase" evidence="6">
    <location>
        <begin position="6"/>
        <end position="222"/>
    </location>
</feature>
<dbReference type="PIRSF" id="PIRSF015582">
    <property type="entry name" value="Cit_lyase_B"/>
    <property type="match status" value="1"/>
</dbReference>
<dbReference type="AlphaFoldDB" id="A0A3N1GXC5"/>
<evidence type="ECO:0000259" key="6">
    <source>
        <dbReference type="Pfam" id="PF03328"/>
    </source>
</evidence>
<keyword evidence="2 5" id="KW-0479">Metal-binding</keyword>
<feature type="binding site" evidence="4">
    <location>
        <position position="127"/>
    </location>
    <ligand>
        <name>substrate</name>
    </ligand>
</feature>
<keyword evidence="7" id="KW-0456">Lyase</keyword>
<comment type="cofactor">
    <cofactor evidence="1">
        <name>Mg(2+)</name>
        <dbReference type="ChEBI" id="CHEBI:18420"/>
    </cofactor>
</comment>
<dbReference type="GO" id="GO:0006107">
    <property type="term" value="P:oxaloacetate metabolic process"/>
    <property type="evidence" value="ECO:0007669"/>
    <property type="project" value="TreeGrafter"/>
</dbReference>
<accession>A0A3N1GXC5</accession>
<dbReference type="GO" id="GO:0016829">
    <property type="term" value="F:lyase activity"/>
    <property type="evidence" value="ECO:0007669"/>
    <property type="project" value="UniProtKB-KW"/>
</dbReference>
<evidence type="ECO:0000256" key="5">
    <source>
        <dbReference type="PIRSR" id="PIRSR015582-2"/>
    </source>
</evidence>
<dbReference type="Proteomes" id="UP000268727">
    <property type="component" value="Unassembled WGS sequence"/>
</dbReference>
<keyword evidence="8" id="KW-1185">Reference proteome</keyword>
<dbReference type="Gene3D" id="3.20.20.60">
    <property type="entry name" value="Phosphoenolpyruvate-binding domains"/>
    <property type="match status" value="1"/>
</dbReference>
<evidence type="ECO:0000313" key="8">
    <source>
        <dbReference type="Proteomes" id="UP000268727"/>
    </source>
</evidence>
<dbReference type="GO" id="GO:0000287">
    <property type="term" value="F:magnesium ion binding"/>
    <property type="evidence" value="ECO:0007669"/>
    <property type="project" value="TreeGrafter"/>
</dbReference>
<dbReference type="EMBL" id="RJKM01000001">
    <property type="protein sequence ID" value="ROP34983.1"/>
    <property type="molecule type" value="Genomic_DNA"/>
</dbReference>
<organism evidence="7 8">
    <name type="scientific">Saccharothrix texasensis</name>
    <dbReference type="NCBI Taxonomy" id="103734"/>
    <lineage>
        <taxon>Bacteria</taxon>
        <taxon>Bacillati</taxon>
        <taxon>Actinomycetota</taxon>
        <taxon>Actinomycetes</taxon>
        <taxon>Pseudonocardiales</taxon>
        <taxon>Pseudonocardiaceae</taxon>
        <taxon>Saccharothrix</taxon>
    </lineage>
</organism>
<dbReference type="InterPro" id="IPR040442">
    <property type="entry name" value="Pyrv_kinase-like_dom_sf"/>
</dbReference>
<evidence type="ECO:0000313" key="7">
    <source>
        <dbReference type="EMBL" id="ROP34983.1"/>
    </source>
</evidence>